<dbReference type="CDD" id="cd01106">
    <property type="entry name" value="HTH_TipAL-Mta"/>
    <property type="match status" value="1"/>
</dbReference>
<dbReference type="PANTHER" id="PTHR30204:SF96">
    <property type="entry name" value="CHROMOSOME-ANCHORING PROTEIN RACA"/>
    <property type="match status" value="1"/>
</dbReference>
<evidence type="ECO:0000313" key="4">
    <source>
        <dbReference type="EMBL" id="AGK96343.1"/>
    </source>
</evidence>
<organism evidence="4 5">
    <name type="scientific">Clostridium pasteurianum BC1</name>
    <dbReference type="NCBI Taxonomy" id="86416"/>
    <lineage>
        <taxon>Bacteria</taxon>
        <taxon>Bacillati</taxon>
        <taxon>Bacillota</taxon>
        <taxon>Clostridia</taxon>
        <taxon>Eubacteriales</taxon>
        <taxon>Clostridiaceae</taxon>
        <taxon>Clostridium</taxon>
    </lineage>
</organism>
<dbReference type="InterPro" id="IPR000551">
    <property type="entry name" value="MerR-type_HTH_dom"/>
</dbReference>
<dbReference type="Gene3D" id="1.10.1660.10">
    <property type="match status" value="1"/>
</dbReference>
<dbReference type="OrthoDB" id="9777497at2"/>
<feature type="coiled-coil region" evidence="2">
    <location>
        <begin position="83"/>
        <end position="120"/>
    </location>
</feature>
<evidence type="ECO:0000256" key="1">
    <source>
        <dbReference type="ARBA" id="ARBA00023125"/>
    </source>
</evidence>
<dbReference type="GO" id="GO:0003700">
    <property type="term" value="F:DNA-binding transcription factor activity"/>
    <property type="evidence" value="ECO:0007669"/>
    <property type="project" value="InterPro"/>
</dbReference>
<keyword evidence="1" id="KW-0238">DNA-binding</keyword>
<dbReference type="GO" id="GO:0003677">
    <property type="term" value="F:DNA binding"/>
    <property type="evidence" value="ECO:0007669"/>
    <property type="project" value="UniProtKB-KW"/>
</dbReference>
<dbReference type="PATRIC" id="fig|86416.3.peg.1362"/>
<dbReference type="HOGENOM" id="CLU_060077_0_5_9"/>
<evidence type="ECO:0000313" key="5">
    <source>
        <dbReference type="Proteomes" id="UP000013523"/>
    </source>
</evidence>
<dbReference type="SUPFAM" id="SSF46955">
    <property type="entry name" value="Putative DNA-binding domain"/>
    <property type="match status" value="1"/>
</dbReference>
<keyword evidence="2" id="KW-0175">Coiled coil</keyword>
<gene>
    <name evidence="4" type="ORF">Clopa_1361</name>
</gene>
<reference evidence="4 5" key="1">
    <citation type="submission" date="2012-01" db="EMBL/GenBank/DDBJ databases">
        <title>Complete sequence of chromosome of Clostridium pasteurianum BC1.</title>
        <authorList>
            <consortium name="US DOE Joint Genome Institute"/>
            <person name="Lucas S."/>
            <person name="Han J."/>
            <person name="Lapidus A."/>
            <person name="Cheng J.-F."/>
            <person name="Goodwin L."/>
            <person name="Pitluck S."/>
            <person name="Peters L."/>
            <person name="Mikhailova N."/>
            <person name="Teshima H."/>
            <person name="Detter J.C."/>
            <person name="Han C."/>
            <person name="Tapia R."/>
            <person name="Land M."/>
            <person name="Hauser L."/>
            <person name="Kyrpides N."/>
            <person name="Ivanova N."/>
            <person name="Pagani I."/>
            <person name="Dunn J."/>
            <person name="Taghavi S."/>
            <person name="Francis A."/>
            <person name="van der Lelie D."/>
            <person name="Woyke T."/>
        </authorList>
    </citation>
    <scope>NUCLEOTIDE SEQUENCE [LARGE SCALE GENOMIC DNA]</scope>
    <source>
        <strain evidence="4 5">BC1</strain>
    </source>
</reference>
<dbReference type="KEGG" id="cpas:Clopa_1361"/>
<dbReference type="RefSeq" id="WP_015614665.1">
    <property type="nucleotide sequence ID" value="NC_021182.1"/>
</dbReference>
<dbReference type="InterPro" id="IPR012925">
    <property type="entry name" value="TipAS_dom"/>
</dbReference>
<dbReference type="PROSITE" id="PS50937">
    <property type="entry name" value="HTH_MERR_2"/>
    <property type="match status" value="1"/>
</dbReference>
<dbReference type="Pfam" id="PF07739">
    <property type="entry name" value="TipAS"/>
    <property type="match status" value="1"/>
</dbReference>
<proteinExistence type="predicted"/>
<protein>
    <submittedName>
        <fullName evidence="4">Putative transcriptional regulator</fullName>
    </submittedName>
</protein>
<dbReference type="EMBL" id="CP003261">
    <property type="protein sequence ID" value="AGK96343.1"/>
    <property type="molecule type" value="Genomic_DNA"/>
</dbReference>
<dbReference type="InterPro" id="IPR047057">
    <property type="entry name" value="MerR_fam"/>
</dbReference>
<sequence>MQNKELMTVGDLAKKMDTTVRTLQYYDKEGLLKPSAQSEGGRRLYTNKDMVKLHQILSMKFLGFSLDDIKNHLISLDTPQEVANVLSEQAQIIKEKIANLTEELSAIEALQDEVEQMQTVDFNKYADIIKLLQLKNENYWIVKLFDDKLMIHIRNHFTEEFGKALFAKWKSLCDETAQLKIGGEPPESDKGQEIAKEWWNMIMEFTGGDMSMLPALEKFNENKKDWSNNEWKEKQAIADEFIGKALPVYFQNQGIVIPNMEVVE</sequence>
<dbReference type="SMART" id="SM00422">
    <property type="entry name" value="HTH_MERR"/>
    <property type="match status" value="1"/>
</dbReference>
<dbReference type="Pfam" id="PF13411">
    <property type="entry name" value="MerR_1"/>
    <property type="match status" value="1"/>
</dbReference>
<dbReference type="AlphaFoldDB" id="R4K193"/>
<dbReference type="InterPro" id="IPR009061">
    <property type="entry name" value="DNA-bd_dom_put_sf"/>
</dbReference>
<feature type="domain" description="HTH merR-type" evidence="3">
    <location>
        <begin position="6"/>
        <end position="75"/>
    </location>
</feature>
<evidence type="ECO:0000259" key="3">
    <source>
        <dbReference type="PROSITE" id="PS50937"/>
    </source>
</evidence>
<dbReference type="PANTHER" id="PTHR30204">
    <property type="entry name" value="REDOX-CYCLING DRUG-SENSING TRANSCRIPTIONAL ACTIVATOR SOXR"/>
    <property type="match status" value="1"/>
</dbReference>
<dbReference type="PRINTS" id="PR00040">
    <property type="entry name" value="HTHMERR"/>
</dbReference>
<accession>R4K193</accession>
<name>R4K193_CLOPA</name>
<keyword evidence="5" id="KW-1185">Reference proteome</keyword>
<dbReference type="STRING" id="86416.Clopa_1361"/>
<dbReference type="Proteomes" id="UP000013523">
    <property type="component" value="Chromosome"/>
</dbReference>
<dbReference type="eggNOG" id="COG0789">
    <property type="taxonomic scope" value="Bacteria"/>
</dbReference>
<evidence type="ECO:0000256" key="2">
    <source>
        <dbReference type="SAM" id="Coils"/>
    </source>
</evidence>